<gene>
    <name evidence="7" type="ORF">HMPREF1536_00409</name>
</gene>
<feature type="domain" description="RNA polymerase sigma factor 70 region 4 type 2" evidence="6">
    <location>
        <begin position="125"/>
        <end position="174"/>
    </location>
</feature>
<comment type="caution">
    <text evidence="7">The sequence shown here is derived from an EMBL/GenBank/DDBJ whole genome shotgun (WGS) entry which is preliminary data.</text>
</comment>
<dbReference type="InterPro" id="IPR036388">
    <property type="entry name" value="WH-like_DNA-bd_sf"/>
</dbReference>
<dbReference type="InterPro" id="IPR014284">
    <property type="entry name" value="RNA_pol_sigma-70_dom"/>
</dbReference>
<evidence type="ECO:0000313" key="7">
    <source>
        <dbReference type="EMBL" id="KKB60528.1"/>
    </source>
</evidence>
<keyword evidence="3" id="KW-0731">Sigma factor</keyword>
<dbReference type="InterPro" id="IPR007627">
    <property type="entry name" value="RNA_pol_sigma70_r2"/>
</dbReference>
<evidence type="ECO:0000259" key="6">
    <source>
        <dbReference type="Pfam" id="PF08281"/>
    </source>
</evidence>
<dbReference type="Proteomes" id="UP000033035">
    <property type="component" value="Unassembled WGS sequence"/>
</dbReference>
<comment type="similarity">
    <text evidence="1">Belongs to the sigma-70 factor family. ECF subfamily.</text>
</comment>
<reference evidence="7 8" key="1">
    <citation type="submission" date="2013-04" db="EMBL/GenBank/DDBJ databases">
        <title>The Genome Sequence of Parabacteroides gordonii DSM 23371.</title>
        <authorList>
            <consortium name="The Broad Institute Genomics Platform"/>
            <person name="Earl A."/>
            <person name="Ward D."/>
            <person name="Feldgarden M."/>
            <person name="Gevers D."/>
            <person name="Martens E."/>
            <person name="Sakamoto M."/>
            <person name="Benno Y."/>
            <person name="Suzuki N."/>
            <person name="Matsunaga N."/>
            <person name="Koshihara K."/>
            <person name="Seki M."/>
            <person name="Komiya H."/>
            <person name="Walker B."/>
            <person name="Young S."/>
            <person name="Zeng Q."/>
            <person name="Gargeya S."/>
            <person name="Fitzgerald M."/>
            <person name="Haas B."/>
            <person name="Abouelleil A."/>
            <person name="Allen A.W."/>
            <person name="Alvarado L."/>
            <person name="Arachchi H.M."/>
            <person name="Berlin A.M."/>
            <person name="Chapman S.B."/>
            <person name="Gainer-Dewar J."/>
            <person name="Goldberg J."/>
            <person name="Griggs A."/>
            <person name="Gujja S."/>
            <person name="Hansen M."/>
            <person name="Howarth C."/>
            <person name="Imamovic A."/>
            <person name="Ireland A."/>
            <person name="Larimer J."/>
            <person name="McCowan C."/>
            <person name="Murphy C."/>
            <person name="Pearson M."/>
            <person name="Poon T.W."/>
            <person name="Priest M."/>
            <person name="Roberts A."/>
            <person name="Saif S."/>
            <person name="Shea T."/>
            <person name="Sisk P."/>
            <person name="Sykes S."/>
            <person name="Wortman J."/>
            <person name="Nusbaum C."/>
            <person name="Birren B."/>
        </authorList>
    </citation>
    <scope>NUCLEOTIDE SEQUENCE [LARGE SCALE GENOMIC DNA]</scope>
    <source>
        <strain evidence="7 8">MS-1</strain>
    </source>
</reference>
<evidence type="ECO:0000259" key="5">
    <source>
        <dbReference type="Pfam" id="PF04542"/>
    </source>
</evidence>
<dbReference type="InterPro" id="IPR013249">
    <property type="entry name" value="RNA_pol_sigma70_r4_t2"/>
</dbReference>
<dbReference type="SUPFAM" id="SSF88659">
    <property type="entry name" value="Sigma3 and sigma4 domains of RNA polymerase sigma factors"/>
    <property type="match status" value="1"/>
</dbReference>
<evidence type="ECO:0000256" key="4">
    <source>
        <dbReference type="ARBA" id="ARBA00023163"/>
    </source>
</evidence>
<dbReference type="PANTHER" id="PTHR43133:SF46">
    <property type="entry name" value="RNA POLYMERASE SIGMA-70 FACTOR ECF SUBFAMILY"/>
    <property type="match status" value="1"/>
</dbReference>
<dbReference type="Gene3D" id="1.10.10.10">
    <property type="entry name" value="Winged helix-like DNA-binding domain superfamily/Winged helix DNA-binding domain"/>
    <property type="match status" value="1"/>
</dbReference>
<dbReference type="Pfam" id="PF04542">
    <property type="entry name" value="Sigma70_r2"/>
    <property type="match status" value="1"/>
</dbReference>
<organism evidence="7 8">
    <name type="scientific">Parabacteroides gordonii MS-1 = DSM 23371</name>
    <dbReference type="NCBI Taxonomy" id="1203610"/>
    <lineage>
        <taxon>Bacteria</taxon>
        <taxon>Pseudomonadati</taxon>
        <taxon>Bacteroidota</taxon>
        <taxon>Bacteroidia</taxon>
        <taxon>Bacteroidales</taxon>
        <taxon>Tannerellaceae</taxon>
        <taxon>Parabacteroides</taxon>
    </lineage>
</organism>
<evidence type="ECO:0000256" key="2">
    <source>
        <dbReference type="ARBA" id="ARBA00023015"/>
    </source>
</evidence>
<dbReference type="NCBIfam" id="TIGR02937">
    <property type="entry name" value="sigma70-ECF"/>
    <property type="match status" value="1"/>
</dbReference>
<dbReference type="NCBIfam" id="TIGR02985">
    <property type="entry name" value="Sig70_bacteroi1"/>
    <property type="match status" value="1"/>
</dbReference>
<accession>A0A0F5JRY7</accession>
<dbReference type="GO" id="GO:0006352">
    <property type="term" value="P:DNA-templated transcription initiation"/>
    <property type="evidence" value="ECO:0007669"/>
    <property type="project" value="InterPro"/>
</dbReference>
<keyword evidence="8" id="KW-1185">Reference proteome</keyword>
<dbReference type="InterPro" id="IPR014327">
    <property type="entry name" value="RNA_pol_sigma70_bacteroid"/>
</dbReference>
<dbReference type="RefSeq" id="WP_028730470.1">
    <property type="nucleotide sequence ID" value="NZ_KE386766.1"/>
</dbReference>
<keyword evidence="4" id="KW-0804">Transcription</keyword>
<name>A0A0F5JRY7_9BACT</name>
<evidence type="ECO:0000313" key="8">
    <source>
        <dbReference type="Proteomes" id="UP000033035"/>
    </source>
</evidence>
<dbReference type="PATRIC" id="fig|1203610.3.peg.429"/>
<evidence type="ECO:0000256" key="1">
    <source>
        <dbReference type="ARBA" id="ARBA00010641"/>
    </source>
</evidence>
<protein>
    <submittedName>
        <fullName evidence="7">RNA polymerase sigma-70 factor</fullName>
    </submittedName>
</protein>
<sequence>MFDVALLSQLKEGNREAFNSLFRHYYPRVMAYVTTMVEQEIAEDIVQDVFLYVWENRNKLYAGDGFHSYLFQSAYTRCLDHFKKQQSAGKYNLHVEETYLKEYGDLLREETSVMEKLYSKDFYKRLYDLLDQLPAQRREVFILTYINGLKAKEVAARTQIPQRTVESHIYLTVKYLKEHMSKKDFYLLYILLLTEGMVMKNIS</sequence>
<dbReference type="InterPro" id="IPR013325">
    <property type="entry name" value="RNA_pol_sigma_r2"/>
</dbReference>
<dbReference type="GO" id="GO:0003677">
    <property type="term" value="F:DNA binding"/>
    <property type="evidence" value="ECO:0007669"/>
    <property type="project" value="InterPro"/>
</dbReference>
<dbReference type="STRING" id="1203610.HMPREF1536_00409"/>
<feature type="domain" description="RNA polymerase sigma-70 region 2" evidence="5">
    <location>
        <begin position="21"/>
        <end position="86"/>
    </location>
</feature>
<dbReference type="InterPro" id="IPR039425">
    <property type="entry name" value="RNA_pol_sigma-70-like"/>
</dbReference>
<dbReference type="GO" id="GO:0016987">
    <property type="term" value="F:sigma factor activity"/>
    <property type="evidence" value="ECO:0007669"/>
    <property type="project" value="UniProtKB-KW"/>
</dbReference>
<dbReference type="HOGENOM" id="CLU_047691_4_1_10"/>
<dbReference type="Pfam" id="PF08281">
    <property type="entry name" value="Sigma70_r4_2"/>
    <property type="match status" value="1"/>
</dbReference>
<proteinExistence type="inferred from homology"/>
<evidence type="ECO:0000256" key="3">
    <source>
        <dbReference type="ARBA" id="ARBA00023082"/>
    </source>
</evidence>
<dbReference type="SUPFAM" id="SSF88946">
    <property type="entry name" value="Sigma2 domain of RNA polymerase sigma factors"/>
    <property type="match status" value="1"/>
</dbReference>
<dbReference type="AlphaFoldDB" id="A0A0F5JRY7"/>
<keyword evidence="2" id="KW-0805">Transcription regulation</keyword>
<dbReference type="InterPro" id="IPR013324">
    <property type="entry name" value="RNA_pol_sigma_r3/r4-like"/>
</dbReference>
<dbReference type="EMBL" id="AQHW01000002">
    <property type="protein sequence ID" value="KKB60528.1"/>
    <property type="molecule type" value="Genomic_DNA"/>
</dbReference>
<dbReference type="Gene3D" id="1.10.1740.10">
    <property type="match status" value="1"/>
</dbReference>
<dbReference type="PANTHER" id="PTHR43133">
    <property type="entry name" value="RNA POLYMERASE ECF-TYPE SIGMA FACTO"/>
    <property type="match status" value="1"/>
</dbReference>